<reference evidence="11 12" key="1">
    <citation type="submission" date="2020-04" db="EMBL/GenBank/DDBJ databases">
        <title>Genome sequencing of novel species.</title>
        <authorList>
            <person name="Heo J."/>
            <person name="Kim S.-J."/>
            <person name="Kim J.-S."/>
            <person name="Hong S.-B."/>
            <person name="Kwon S.-W."/>
        </authorList>
    </citation>
    <scope>NUCLEOTIDE SEQUENCE [LARGE SCALE GENOMIC DNA]</scope>
    <source>
        <strain evidence="11 12">GN2-R2</strain>
    </source>
</reference>
<comment type="similarity">
    <text evidence="7">Belongs to the drug/metabolite transporter (DMT) superfamily. Small multidrug resistance (SMR) (TC 2.A.7.1) family. Gdx/SugE subfamily.</text>
</comment>
<feature type="transmembrane region" description="Helical" evidence="10">
    <location>
        <begin position="45"/>
        <end position="62"/>
    </location>
</feature>
<evidence type="ECO:0000256" key="4">
    <source>
        <dbReference type="ARBA" id="ARBA00022692"/>
    </source>
</evidence>
<dbReference type="PANTHER" id="PTHR30561:SF0">
    <property type="entry name" value="GUANIDINIUM EXPORTER"/>
    <property type="match status" value="1"/>
</dbReference>
<dbReference type="Proteomes" id="UP000502415">
    <property type="component" value="Chromosome"/>
</dbReference>
<dbReference type="AlphaFoldDB" id="A0A7Z2ZTM0"/>
<dbReference type="InterPro" id="IPR037185">
    <property type="entry name" value="EmrE-like"/>
</dbReference>
<sequence>MRSHFTSVLSANLAWILLLAAGLLEVVWAYTLKLSDGFGRLAPSLVTLAAMAASFGLLSVAMRSLPLGTAYTVWTGIGAIGSFAVGIVVLGEAVTPMRLCAAALIVGGLVLMKLSSGH</sequence>
<comment type="subcellular location">
    <subcellularLocation>
        <location evidence="1 9">Cell membrane</location>
        <topology evidence="1 9">Multi-pass membrane protein</topology>
    </subcellularLocation>
</comment>
<evidence type="ECO:0000313" key="12">
    <source>
        <dbReference type="Proteomes" id="UP000502415"/>
    </source>
</evidence>
<evidence type="ECO:0000256" key="2">
    <source>
        <dbReference type="ARBA" id="ARBA00022448"/>
    </source>
</evidence>
<keyword evidence="4 9" id="KW-0812">Transmembrane</keyword>
<keyword evidence="6 10" id="KW-0472">Membrane</keyword>
<dbReference type="Pfam" id="PF00893">
    <property type="entry name" value="Multi_Drug_Res"/>
    <property type="match status" value="1"/>
</dbReference>
<keyword evidence="5 10" id="KW-1133">Transmembrane helix</keyword>
<dbReference type="GO" id="GO:0022857">
    <property type="term" value="F:transmembrane transporter activity"/>
    <property type="evidence" value="ECO:0007669"/>
    <property type="project" value="InterPro"/>
</dbReference>
<dbReference type="InterPro" id="IPR045324">
    <property type="entry name" value="Small_multidrug_res"/>
</dbReference>
<dbReference type="GO" id="GO:0005886">
    <property type="term" value="C:plasma membrane"/>
    <property type="evidence" value="ECO:0007669"/>
    <property type="project" value="UniProtKB-SubCell"/>
</dbReference>
<dbReference type="EMBL" id="CP051685">
    <property type="protein sequence ID" value="QJE01390.1"/>
    <property type="molecule type" value="Genomic_DNA"/>
</dbReference>
<evidence type="ECO:0000256" key="10">
    <source>
        <dbReference type="SAM" id="Phobius"/>
    </source>
</evidence>
<feature type="transmembrane region" description="Helical" evidence="10">
    <location>
        <begin position="69"/>
        <end position="90"/>
    </location>
</feature>
<protein>
    <recommendedName>
        <fullName evidence="8">Guanidinium exporter</fullName>
    </recommendedName>
</protein>
<dbReference type="InterPro" id="IPR000390">
    <property type="entry name" value="Small_drug/metabolite_transptr"/>
</dbReference>
<dbReference type="Gene3D" id="1.10.3730.20">
    <property type="match status" value="1"/>
</dbReference>
<evidence type="ECO:0000256" key="5">
    <source>
        <dbReference type="ARBA" id="ARBA00022989"/>
    </source>
</evidence>
<proteinExistence type="inferred from homology"/>
<organism evidence="11 12">
    <name type="scientific">Massilia forsythiae</name>
    <dbReference type="NCBI Taxonomy" id="2728020"/>
    <lineage>
        <taxon>Bacteria</taxon>
        <taxon>Pseudomonadati</taxon>
        <taxon>Pseudomonadota</taxon>
        <taxon>Betaproteobacteria</taxon>
        <taxon>Burkholderiales</taxon>
        <taxon>Oxalobacteraceae</taxon>
        <taxon>Telluria group</taxon>
        <taxon>Massilia</taxon>
    </lineage>
</organism>
<keyword evidence="3" id="KW-1003">Cell membrane</keyword>
<keyword evidence="2" id="KW-0813">Transport</keyword>
<dbReference type="KEGG" id="mfy:HH212_16225"/>
<evidence type="ECO:0000256" key="9">
    <source>
        <dbReference type="RuleBase" id="RU003942"/>
    </source>
</evidence>
<dbReference type="FunFam" id="1.10.3730.20:FF:000001">
    <property type="entry name" value="Quaternary ammonium compound resistance transporter SugE"/>
    <property type="match status" value="1"/>
</dbReference>
<dbReference type="SUPFAM" id="SSF103481">
    <property type="entry name" value="Multidrug resistance efflux transporter EmrE"/>
    <property type="match status" value="1"/>
</dbReference>
<name>A0A7Z2ZTM0_9BURK</name>
<dbReference type="GO" id="GO:1990961">
    <property type="term" value="P:xenobiotic detoxification by transmembrane export across the plasma membrane"/>
    <property type="evidence" value="ECO:0007669"/>
    <property type="project" value="UniProtKB-ARBA"/>
</dbReference>
<evidence type="ECO:0000256" key="8">
    <source>
        <dbReference type="ARBA" id="ARBA00039168"/>
    </source>
</evidence>
<feature type="transmembrane region" description="Helical" evidence="10">
    <location>
        <begin position="96"/>
        <end position="114"/>
    </location>
</feature>
<dbReference type="RefSeq" id="WP_170203417.1">
    <property type="nucleotide sequence ID" value="NZ_CP051685.1"/>
</dbReference>
<accession>A0A7Z2ZTM0</accession>
<evidence type="ECO:0000256" key="6">
    <source>
        <dbReference type="ARBA" id="ARBA00023136"/>
    </source>
</evidence>
<evidence type="ECO:0000256" key="1">
    <source>
        <dbReference type="ARBA" id="ARBA00004651"/>
    </source>
</evidence>
<evidence type="ECO:0000256" key="7">
    <source>
        <dbReference type="ARBA" id="ARBA00038151"/>
    </source>
</evidence>
<keyword evidence="12" id="KW-1185">Reference proteome</keyword>
<evidence type="ECO:0000256" key="3">
    <source>
        <dbReference type="ARBA" id="ARBA00022475"/>
    </source>
</evidence>
<dbReference type="PANTHER" id="PTHR30561">
    <property type="entry name" value="SMR FAMILY PROTON-DEPENDENT DRUG EFFLUX TRANSPORTER SUGE"/>
    <property type="match status" value="1"/>
</dbReference>
<gene>
    <name evidence="11" type="ORF">HH212_16225</name>
</gene>
<evidence type="ECO:0000313" key="11">
    <source>
        <dbReference type="EMBL" id="QJE01390.1"/>
    </source>
</evidence>